<keyword evidence="2" id="KW-1185">Reference proteome</keyword>
<sequence length="52" mass="6164">MFDFGIFQDLKAEGISKDLIESISERIQQKEERMYEQSASWGIFMTPNTFNR</sequence>
<evidence type="ECO:0000313" key="1">
    <source>
        <dbReference type="EMBL" id="SHJ44132.1"/>
    </source>
</evidence>
<dbReference type="EMBL" id="FQYQ01000022">
    <property type="protein sequence ID" value="SHJ44132.1"/>
    <property type="molecule type" value="Genomic_DNA"/>
</dbReference>
<name>A0A1M6JC00_PSEXY</name>
<reference evidence="1 2" key="1">
    <citation type="submission" date="2016-11" db="EMBL/GenBank/DDBJ databases">
        <authorList>
            <person name="Jaros S."/>
            <person name="Januszkiewicz K."/>
            <person name="Wedrychowicz H."/>
        </authorList>
    </citation>
    <scope>NUCLEOTIDE SEQUENCE [LARGE SCALE GENOMIC DNA]</scope>
    <source>
        <strain evidence="1 2">DSM 14809</strain>
    </source>
</reference>
<dbReference type="Proteomes" id="UP000184185">
    <property type="component" value="Unassembled WGS sequence"/>
</dbReference>
<proteinExistence type="predicted"/>
<organism evidence="1 2">
    <name type="scientific">Pseudobutyrivibrio xylanivorans DSM 14809</name>
    <dbReference type="NCBI Taxonomy" id="1123012"/>
    <lineage>
        <taxon>Bacteria</taxon>
        <taxon>Bacillati</taxon>
        <taxon>Bacillota</taxon>
        <taxon>Clostridia</taxon>
        <taxon>Lachnospirales</taxon>
        <taxon>Lachnospiraceae</taxon>
        <taxon>Pseudobutyrivibrio</taxon>
    </lineage>
</organism>
<dbReference type="RefSeq" id="WP_159430900.1">
    <property type="nucleotide sequence ID" value="NZ_FQYQ01000022.1"/>
</dbReference>
<evidence type="ECO:0000313" key="2">
    <source>
        <dbReference type="Proteomes" id="UP000184185"/>
    </source>
</evidence>
<protein>
    <submittedName>
        <fullName evidence="1">Uncharacterized protein</fullName>
    </submittedName>
</protein>
<accession>A0A1M6JC00</accession>
<dbReference type="AlphaFoldDB" id="A0A1M6JC00"/>
<dbReference type="OrthoDB" id="2058764at2"/>
<gene>
    <name evidence="1" type="ORF">SAMN02745725_02560</name>
</gene>